<evidence type="ECO:0000313" key="3">
    <source>
        <dbReference type="Proteomes" id="UP001596495"/>
    </source>
</evidence>
<keyword evidence="1" id="KW-0812">Transmembrane</keyword>
<evidence type="ECO:0000313" key="2">
    <source>
        <dbReference type="EMBL" id="MFC7436261.1"/>
    </source>
</evidence>
<comment type="caution">
    <text evidence="2">The sequence shown here is derived from an EMBL/GenBank/DDBJ whole genome shotgun (WGS) entry which is preliminary data.</text>
</comment>
<dbReference type="RefSeq" id="WP_382259785.1">
    <property type="nucleotide sequence ID" value="NZ_JBHTBX010000015.1"/>
</dbReference>
<feature type="transmembrane region" description="Helical" evidence="1">
    <location>
        <begin position="183"/>
        <end position="201"/>
    </location>
</feature>
<dbReference type="InterPro" id="IPR022266">
    <property type="entry name" value="DtrJ-like"/>
</dbReference>
<dbReference type="Pfam" id="PF14348">
    <property type="entry name" value="DtrJ-like"/>
    <property type="match status" value="1"/>
</dbReference>
<proteinExistence type="predicted"/>
<keyword evidence="1" id="KW-0472">Membrane</keyword>
<name>A0ABW2RDW5_9BURK</name>
<sequence>MIEVKNQFARHTIFWILLMPFLAIMLMPALMNAQSLKLPKSEVQALRQLGQDPADVTRKANAAFAELFVNTGFMTGVEKLFRAKANHGDPASVRNSEKISQGYLTGMWHMLYRAIWRLVGLWPVLSVLLLAVILPAIIDGLVTRSTKLDQFKPHNPVFFWGATHTAISTAGLFLFLPFLPVPLSVWMLYGVVLLVASSLWVTSSNLQTGN</sequence>
<dbReference type="Proteomes" id="UP001596495">
    <property type="component" value="Unassembled WGS sequence"/>
</dbReference>
<evidence type="ECO:0000256" key="1">
    <source>
        <dbReference type="SAM" id="Phobius"/>
    </source>
</evidence>
<keyword evidence="1" id="KW-1133">Transmembrane helix</keyword>
<feature type="transmembrane region" description="Helical" evidence="1">
    <location>
        <begin position="114"/>
        <end position="138"/>
    </location>
</feature>
<keyword evidence="3" id="KW-1185">Reference proteome</keyword>
<gene>
    <name evidence="2" type="ORF">ACFQNJ_17265</name>
</gene>
<feature type="transmembrane region" description="Helical" evidence="1">
    <location>
        <begin position="12"/>
        <end position="31"/>
    </location>
</feature>
<reference evidence="3" key="1">
    <citation type="journal article" date="2019" name="Int. J. Syst. Evol. Microbiol.">
        <title>The Global Catalogue of Microorganisms (GCM) 10K type strain sequencing project: providing services to taxonomists for standard genome sequencing and annotation.</title>
        <authorList>
            <consortium name="The Broad Institute Genomics Platform"/>
            <consortium name="The Broad Institute Genome Sequencing Center for Infectious Disease"/>
            <person name="Wu L."/>
            <person name="Ma J."/>
        </authorList>
    </citation>
    <scope>NUCLEOTIDE SEQUENCE [LARGE SCALE GENOMIC DNA]</scope>
    <source>
        <strain evidence="3">CCUG 54518</strain>
    </source>
</reference>
<protein>
    <submittedName>
        <fullName evidence="2">DUF4400 domain-containing protein</fullName>
    </submittedName>
</protein>
<organism evidence="2 3">
    <name type="scientific">Hydrogenophaga bisanensis</name>
    <dbReference type="NCBI Taxonomy" id="439611"/>
    <lineage>
        <taxon>Bacteria</taxon>
        <taxon>Pseudomonadati</taxon>
        <taxon>Pseudomonadota</taxon>
        <taxon>Betaproteobacteria</taxon>
        <taxon>Burkholderiales</taxon>
        <taxon>Comamonadaceae</taxon>
        <taxon>Hydrogenophaga</taxon>
    </lineage>
</organism>
<feature type="transmembrane region" description="Helical" evidence="1">
    <location>
        <begin position="158"/>
        <end position="176"/>
    </location>
</feature>
<dbReference type="EMBL" id="JBHTBX010000015">
    <property type="protein sequence ID" value="MFC7436261.1"/>
    <property type="molecule type" value="Genomic_DNA"/>
</dbReference>
<accession>A0ABW2RDW5</accession>